<dbReference type="Proteomes" id="UP000198922">
    <property type="component" value="Unassembled WGS sequence"/>
</dbReference>
<evidence type="ECO:0008006" key="3">
    <source>
        <dbReference type="Google" id="ProtNLM"/>
    </source>
</evidence>
<accession>A0A1G7AJ80</accession>
<sequence>MKKYFLGGALVGLIFFGGVSLADTSNVEANRIAVEAIQLWNRASSSSSSSFEDQLASLEAVEAMLNEIAENYPESEVGLSLLGGEELGPLSLEGIKEEVIAARAKVGEINCEIDVHTLCLAEEIINIGGKIEGNISLDFQIAEVAAALGSLGAYDIAKDVAKLAGSEIFAEGALSWIARAAAARNDWGAAKNLSELVVAEGPRTVILSSIVGEMVKAGMVEEAINIASSDPDFSGRLMYSAAKALMENGDTSLALETMSSGLEMLRQRVKDKAIAETFLSFAGSYYDLGRDELGRAAFDEAILLSLSISDEREARDFQKALAIELSRAGLISEAEEALKSIQDEYYRSSAMSQVATNEAIHGNLFGGLDKIKSVPIEDFKSGYFLSLIQGLAESGKFQDARKVVGELDDLEDEIRALAYISVLMDQHGFTEDARDLTSKMFVIDYESRYLPIVVAEHGRDFAKLAGDESIAAMFSTALNRVDELEARSDLGWAYSGEYSVDVAAGLAALGDLRRSLAIIEPITDLDKRMDALLAVTKASVKADPV</sequence>
<protein>
    <recommendedName>
        <fullName evidence="3">Tetratricopeptide repeat-containing protein</fullName>
    </recommendedName>
</protein>
<dbReference type="InterPro" id="IPR011990">
    <property type="entry name" value="TPR-like_helical_dom_sf"/>
</dbReference>
<gene>
    <name evidence="1" type="ORF">SAMN04488567_0981</name>
</gene>
<proteinExistence type="predicted"/>
<dbReference type="SUPFAM" id="SSF48452">
    <property type="entry name" value="TPR-like"/>
    <property type="match status" value="1"/>
</dbReference>
<dbReference type="EMBL" id="FNAT01000001">
    <property type="protein sequence ID" value="SDE14793.1"/>
    <property type="molecule type" value="Genomic_DNA"/>
</dbReference>
<evidence type="ECO:0000313" key="1">
    <source>
        <dbReference type="EMBL" id="SDE14793.1"/>
    </source>
</evidence>
<reference evidence="2" key="1">
    <citation type="submission" date="2016-10" db="EMBL/GenBank/DDBJ databases">
        <authorList>
            <person name="Varghese N."/>
            <person name="Submissions S."/>
        </authorList>
    </citation>
    <scope>NUCLEOTIDE SEQUENCE [LARGE SCALE GENOMIC DNA]</scope>
    <source>
        <strain evidence="2">DSM 21424</strain>
    </source>
</reference>
<evidence type="ECO:0000313" key="2">
    <source>
        <dbReference type="Proteomes" id="UP000198922"/>
    </source>
</evidence>
<dbReference type="AlphaFoldDB" id="A0A1G7AJ80"/>
<dbReference type="Gene3D" id="1.25.40.10">
    <property type="entry name" value="Tetratricopeptide repeat domain"/>
    <property type="match status" value="2"/>
</dbReference>
<organism evidence="1 2">
    <name type="scientific">Limimaricola pyoseonensis</name>
    <dbReference type="NCBI Taxonomy" id="521013"/>
    <lineage>
        <taxon>Bacteria</taxon>
        <taxon>Pseudomonadati</taxon>
        <taxon>Pseudomonadota</taxon>
        <taxon>Alphaproteobacteria</taxon>
        <taxon>Rhodobacterales</taxon>
        <taxon>Paracoccaceae</taxon>
        <taxon>Limimaricola</taxon>
    </lineage>
</organism>
<keyword evidence="2" id="KW-1185">Reference proteome</keyword>
<name>A0A1G7AJ80_9RHOB</name>